<evidence type="ECO:0000313" key="3">
    <source>
        <dbReference type="Proteomes" id="UP000693970"/>
    </source>
</evidence>
<reference evidence="2" key="1">
    <citation type="journal article" date="2021" name="Sci. Rep.">
        <title>Diploid genomic architecture of Nitzschia inconspicua, an elite biomass production diatom.</title>
        <authorList>
            <person name="Oliver A."/>
            <person name="Podell S."/>
            <person name="Pinowska A."/>
            <person name="Traller J.C."/>
            <person name="Smith S.R."/>
            <person name="McClure R."/>
            <person name="Beliaev A."/>
            <person name="Bohutskyi P."/>
            <person name="Hill E.A."/>
            <person name="Rabines A."/>
            <person name="Zheng H."/>
            <person name="Allen L.Z."/>
            <person name="Kuo A."/>
            <person name="Grigoriev I.V."/>
            <person name="Allen A.E."/>
            <person name="Hazlebeck D."/>
            <person name="Allen E.E."/>
        </authorList>
    </citation>
    <scope>NUCLEOTIDE SEQUENCE</scope>
    <source>
        <strain evidence="2">Hildebrandi</strain>
    </source>
</reference>
<gene>
    <name evidence="2" type="ORF">IV203_017865</name>
</gene>
<evidence type="ECO:0000256" key="1">
    <source>
        <dbReference type="SAM" id="MobiDB-lite"/>
    </source>
</evidence>
<feature type="compositionally biased region" description="Basic and acidic residues" evidence="1">
    <location>
        <begin position="98"/>
        <end position="107"/>
    </location>
</feature>
<name>A0A9K3M010_9STRA</name>
<accession>A0A9K3M010</accession>
<dbReference type="Proteomes" id="UP000693970">
    <property type="component" value="Unassembled WGS sequence"/>
</dbReference>
<reference evidence="2" key="2">
    <citation type="submission" date="2021-04" db="EMBL/GenBank/DDBJ databases">
        <authorList>
            <person name="Podell S."/>
        </authorList>
    </citation>
    <scope>NUCLEOTIDE SEQUENCE</scope>
    <source>
        <strain evidence="2">Hildebrandi</strain>
    </source>
</reference>
<protein>
    <submittedName>
        <fullName evidence="2">Uncharacterized protein</fullName>
    </submittedName>
</protein>
<feature type="region of interest" description="Disordered" evidence="1">
    <location>
        <begin position="81"/>
        <end position="108"/>
    </location>
</feature>
<comment type="caution">
    <text evidence="2">The sequence shown here is derived from an EMBL/GenBank/DDBJ whole genome shotgun (WGS) entry which is preliminary data.</text>
</comment>
<keyword evidence="3" id="KW-1185">Reference proteome</keyword>
<proteinExistence type="predicted"/>
<dbReference type="EMBL" id="JAGRRH010000003">
    <property type="protein sequence ID" value="KAG7371723.1"/>
    <property type="molecule type" value="Genomic_DNA"/>
</dbReference>
<evidence type="ECO:0000313" key="2">
    <source>
        <dbReference type="EMBL" id="KAG7371723.1"/>
    </source>
</evidence>
<sequence>MPKKSDIAVRFLEKELKNKRLDPRTDSDTVIETYIDDTGVTQEIRDQLSEYVATKKSKQNWQSYWYKLRKAYLNEFENLDPARNAPGPSPVAYPRPTLRFEGDTKGSEEDDQEHCFLVLFIIAPKELQGPQQMLWSCTIRQRT</sequence>
<dbReference type="AlphaFoldDB" id="A0A9K3M010"/>
<organism evidence="2 3">
    <name type="scientific">Nitzschia inconspicua</name>
    <dbReference type="NCBI Taxonomy" id="303405"/>
    <lineage>
        <taxon>Eukaryota</taxon>
        <taxon>Sar</taxon>
        <taxon>Stramenopiles</taxon>
        <taxon>Ochrophyta</taxon>
        <taxon>Bacillariophyta</taxon>
        <taxon>Bacillariophyceae</taxon>
        <taxon>Bacillariophycidae</taxon>
        <taxon>Bacillariales</taxon>
        <taxon>Bacillariaceae</taxon>
        <taxon>Nitzschia</taxon>
    </lineage>
</organism>